<dbReference type="RefSeq" id="WP_188804968.1">
    <property type="nucleotide sequence ID" value="NZ_BMOK01000020.1"/>
</dbReference>
<sequence length="176" mass="18573">MYRYGKQFPKMDPDAFVAPGAQVIGQVELAAGSSVWFNAVLRGDEAGIFIGEGSNIQDGTVVHTDANDPVKVGRNVTVGHNVTLHGCTVEDGALIGMGATILNGAVIKKGALVAAGALVLEHQIVEAGTLVAGVPAKERRKLTNENAAYLKYDAEHYMEQAKRYIGMGINQNPVGK</sequence>
<gene>
    <name evidence="1" type="ORF">GCM10007968_30710</name>
</gene>
<dbReference type="Proteomes" id="UP000654670">
    <property type="component" value="Unassembled WGS sequence"/>
</dbReference>
<evidence type="ECO:0000313" key="2">
    <source>
        <dbReference type="Proteomes" id="UP000654670"/>
    </source>
</evidence>
<proteinExistence type="predicted"/>
<comment type="caution">
    <text evidence="1">The sequence shown here is derived from an EMBL/GenBank/DDBJ whole genome shotgun (WGS) entry which is preliminary data.</text>
</comment>
<name>A0A917S8M5_9BACL</name>
<dbReference type="Gene3D" id="2.160.10.10">
    <property type="entry name" value="Hexapeptide repeat proteins"/>
    <property type="match status" value="1"/>
</dbReference>
<dbReference type="InterPro" id="IPR050484">
    <property type="entry name" value="Transf_Hexapept/Carb_Anhydrase"/>
</dbReference>
<dbReference type="CDD" id="cd04645">
    <property type="entry name" value="LbH_gamma_CA_like"/>
    <property type="match status" value="1"/>
</dbReference>
<dbReference type="PANTHER" id="PTHR13061:SF29">
    <property type="entry name" value="GAMMA CARBONIC ANHYDRASE-LIKE 1, MITOCHONDRIAL-RELATED"/>
    <property type="match status" value="1"/>
</dbReference>
<accession>A0A917S8M5</accession>
<reference evidence="1" key="2">
    <citation type="submission" date="2020-09" db="EMBL/GenBank/DDBJ databases">
        <authorList>
            <person name="Sun Q."/>
            <person name="Ohkuma M."/>
        </authorList>
    </citation>
    <scope>NUCLEOTIDE SEQUENCE</scope>
    <source>
        <strain evidence="1">JCM 15325</strain>
    </source>
</reference>
<evidence type="ECO:0000313" key="1">
    <source>
        <dbReference type="EMBL" id="GGL64631.1"/>
    </source>
</evidence>
<dbReference type="EMBL" id="BMOK01000020">
    <property type="protein sequence ID" value="GGL64631.1"/>
    <property type="molecule type" value="Genomic_DNA"/>
</dbReference>
<dbReference type="SUPFAM" id="SSF51161">
    <property type="entry name" value="Trimeric LpxA-like enzymes"/>
    <property type="match status" value="1"/>
</dbReference>
<keyword evidence="2" id="KW-1185">Reference proteome</keyword>
<dbReference type="InterPro" id="IPR047324">
    <property type="entry name" value="LbH_gamma_CA-like"/>
</dbReference>
<reference evidence="1" key="1">
    <citation type="journal article" date="2014" name="Int. J. Syst. Evol. Microbiol.">
        <title>Complete genome sequence of Corynebacterium casei LMG S-19264T (=DSM 44701T), isolated from a smear-ripened cheese.</title>
        <authorList>
            <consortium name="US DOE Joint Genome Institute (JGI-PGF)"/>
            <person name="Walter F."/>
            <person name="Albersmeier A."/>
            <person name="Kalinowski J."/>
            <person name="Ruckert C."/>
        </authorList>
    </citation>
    <scope>NUCLEOTIDE SEQUENCE</scope>
    <source>
        <strain evidence="1">JCM 15325</strain>
    </source>
</reference>
<dbReference type="PANTHER" id="PTHR13061">
    <property type="entry name" value="DYNACTIN SUBUNIT P25"/>
    <property type="match status" value="1"/>
</dbReference>
<protein>
    <submittedName>
        <fullName evidence="1">Gamma carbonic anhydrase family protein</fullName>
    </submittedName>
</protein>
<dbReference type="InterPro" id="IPR011004">
    <property type="entry name" value="Trimer_LpxA-like_sf"/>
</dbReference>
<organism evidence="1 2">
    <name type="scientific">Sporolactobacillus putidus</name>
    <dbReference type="NCBI Taxonomy" id="492735"/>
    <lineage>
        <taxon>Bacteria</taxon>
        <taxon>Bacillati</taxon>
        <taxon>Bacillota</taxon>
        <taxon>Bacilli</taxon>
        <taxon>Bacillales</taxon>
        <taxon>Sporolactobacillaceae</taxon>
        <taxon>Sporolactobacillus</taxon>
    </lineage>
</organism>
<dbReference type="AlphaFoldDB" id="A0A917S8M5"/>